<evidence type="ECO:0000313" key="1">
    <source>
        <dbReference type="EMBL" id="KAJ5373227.1"/>
    </source>
</evidence>
<dbReference type="AlphaFoldDB" id="A0A9W9V904"/>
<evidence type="ECO:0000313" key="2">
    <source>
        <dbReference type="Proteomes" id="UP001147752"/>
    </source>
</evidence>
<reference evidence="1" key="1">
    <citation type="submission" date="2022-12" db="EMBL/GenBank/DDBJ databases">
        <authorList>
            <person name="Petersen C."/>
        </authorList>
    </citation>
    <scope>NUCLEOTIDE SEQUENCE</scope>
    <source>
        <strain evidence="1">IBT 3081</strain>
    </source>
</reference>
<feature type="non-terminal residue" evidence="1">
    <location>
        <position position="1"/>
    </location>
</feature>
<name>A0A9W9V904_9EURO</name>
<reference evidence="1" key="2">
    <citation type="journal article" date="2023" name="IMA Fungus">
        <title>Comparative genomic study of the Penicillium genus elucidates a diverse pangenome and 15 lateral gene transfer events.</title>
        <authorList>
            <person name="Petersen C."/>
            <person name="Sorensen T."/>
            <person name="Nielsen M.R."/>
            <person name="Sondergaard T.E."/>
            <person name="Sorensen J.L."/>
            <person name="Fitzpatrick D.A."/>
            <person name="Frisvad J.C."/>
            <person name="Nielsen K.L."/>
        </authorList>
    </citation>
    <scope>NUCLEOTIDE SEQUENCE</scope>
    <source>
        <strain evidence="1">IBT 3081</strain>
    </source>
</reference>
<dbReference type="EMBL" id="JAPZBT010000002">
    <property type="protein sequence ID" value="KAJ5373227.1"/>
    <property type="molecule type" value="Genomic_DNA"/>
</dbReference>
<comment type="caution">
    <text evidence="1">The sequence shown here is derived from an EMBL/GenBank/DDBJ whole genome shotgun (WGS) entry which is preliminary data.</text>
</comment>
<sequence>GFELRSLTILGLAGDNIYNHVQRSFRGEIEREHLDLARHNRTSVSAPDALSLAANSSAIAYPII</sequence>
<organism evidence="1 2">
    <name type="scientific">Penicillium concentricum</name>
    <dbReference type="NCBI Taxonomy" id="293559"/>
    <lineage>
        <taxon>Eukaryota</taxon>
        <taxon>Fungi</taxon>
        <taxon>Dikarya</taxon>
        <taxon>Ascomycota</taxon>
        <taxon>Pezizomycotina</taxon>
        <taxon>Eurotiomycetes</taxon>
        <taxon>Eurotiomycetidae</taxon>
        <taxon>Eurotiales</taxon>
        <taxon>Aspergillaceae</taxon>
        <taxon>Penicillium</taxon>
    </lineage>
</organism>
<dbReference type="Proteomes" id="UP001147752">
    <property type="component" value="Unassembled WGS sequence"/>
</dbReference>
<gene>
    <name evidence="1" type="ORF">N7517_005233</name>
</gene>
<proteinExistence type="predicted"/>
<keyword evidence="2" id="KW-1185">Reference proteome</keyword>
<dbReference type="RefSeq" id="XP_056579213.1">
    <property type="nucleotide sequence ID" value="XM_056722963.1"/>
</dbReference>
<dbReference type="GeneID" id="81462146"/>
<accession>A0A9W9V904</accession>
<protein>
    <submittedName>
        <fullName evidence="1">Uncharacterized protein</fullName>
    </submittedName>
</protein>